<name>A0A7W0BUW0_9BACL</name>
<comment type="caution">
    <text evidence="7">The sequence shown here is derived from an EMBL/GenBank/DDBJ whole genome shotgun (WGS) entry which is preliminary data.</text>
</comment>
<feature type="transmembrane region" description="Helical" evidence="6">
    <location>
        <begin position="41"/>
        <end position="62"/>
    </location>
</feature>
<evidence type="ECO:0000256" key="5">
    <source>
        <dbReference type="ARBA" id="ARBA00023136"/>
    </source>
</evidence>
<feature type="transmembrane region" description="Helical" evidence="6">
    <location>
        <begin position="83"/>
        <end position="109"/>
    </location>
</feature>
<feature type="transmembrane region" description="Helical" evidence="6">
    <location>
        <begin position="171"/>
        <end position="194"/>
    </location>
</feature>
<dbReference type="EMBL" id="JACDUU010000003">
    <property type="protein sequence ID" value="MBA2871223.1"/>
    <property type="molecule type" value="Genomic_DNA"/>
</dbReference>
<feature type="transmembrane region" description="Helical" evidence="6">
    <location>
        <begin position="115"/>
        <end position="136"/>
    </location>
</feature>
<evidence type="ECO:0000256" key="3">
    <source>
        <dbReference type="ARBA" id="ARBA00022692"/>
    </source>
</evidence>
<feature type="transmembrane region" description="Helical" evidence="6">
    <location>
        <begin position="255"/>
        <end position="274"/>
    </location>
</feature>
<dbReference type="InterPro" id="IPR002797">
    <property type="entry name" value="Polysacc_synth"/>
</dbReference>
<feature type="transmembrane region" description="Helical" evidence="6">
    <location>
        <begin position="7"/>
        <end position="29"/>
    </location>
</feature>
<evidence type="ECO:0000256" key="2">
    <source>
        <dbReference type="ARBA" id="ARBA00022475"/>
    </source>
</evidence>
<dbReference type="PANTHER" id="PTHR30250">
    <property type="entry name" value="PST FAMILY PREDICTED COLANIC ACID TRANSPORTER"/>
    <property type="match status" value="1"/>
</dbReference>
<evidence type="ECO:0000256" key="4">
    <source>
        <dbReference type="ARBA" id="ARBA00022989"/>
    </source>
</evidence>
<keyword evidence="5 6" id="KW-0472">Membrane</keyword>
<evidence type="ECO:0000313" key="8">
    <source>
        <dbReference type="Proteomes" id="UP000580891"/>
    </source>
</evidence>
<keyword evidence="3 6" id="KW-0812">Transmembrane</keyword>
<proteinExistence type="predicted"/>
<accession>A0A7W0BUW0</accession>
<keyword evidence="2" id="KW-1003">Cell membrane</keyword>
<feature type="transmembrane region" description="Helical" evidence="6">
    <location>
        <begin position="353"/>
        <end position="373"/>
    </location>
</feature>
<dbReference type="GO" id="GO:0005886">
    <property type="term" value="C:plasma membrane"/>
    <property type="evidence" value="ECO:0007669"/>
    <property type="project" value="UniProtKB-SubCell"/>
</dbReference>
<protein>
    <submittedName>
        <fullName evidence="7">PST family polysaccharide transporter</fullName>
    </submittedName>
</protein>
<dbReference type="Proteomes" id="UP000580891">
    <property type="component" value="Unassembled WGS sequence"/>
</dbReference>
<dbReference type="InterPro" id="IPR050833">
    <property type="entry name" value="Poly_Biosynth_Transport"/>
</dbReference>
<keyword evidence="4 6" id="KW-1133">Transmembrane helix</keyword>
<reference evidence="7 8" key="1">
    <citation type="submission" date="2020-07" db="EMBL/GenBank/DDBJ databases">
        <title>Genomic Encyclopedia of Type Strains, Phase IV (KMG-IV): sequencing the most valuable type-strain genomes for metagenomic binning, comparative biology and taxonomic classification.</title>
        <authorList>
            <person name="Goeker M."/>
        </authorList>
    </citation>
    <scope>NUCLEOTIDE SEQUENCE [LARGE SCALE GENOMIC DNA]</scope>
    <source>
        <strain evidence="7 8">DSM 25220</strain>
    </source>
</reference>
<keyword evidence="8" id="KW-1185">Reference proteome</keyword>
<organism evidence="7 8">
    <name type="scientific">[Anoxybacillus] calidus</name>
    <dbReference type="NCBI Taxonomy" id="575178"/>
    <lineage>
        <taxon>Bacteria</taxon>
        <taxon>Bacillati</taxon>
        <taxon>Bacillota</taxon>
        <taxon>Bacilli</taxon>
        <taxon>Bacillales</taxon>
        <taxon>Anoxybacillaceae</taxon>
        <taxon>Paranoxybacillus</taxon>
    </lineage>
</organism>
<dbReference type="PANTHER" id="PTHR30250:SF11">
    <property type="entry name" value="O-ANTIGEN TRANSPORTER-RELATED"/>
    <property type="match status" value="1"/>
</dbReference>
<evidence type="ECO:0000256" key="1">
    <source>
        <dbReference type="ARBA" id="ARBA00004651"/>
    </source>
</evidence>
<dbReference type="AlphaFoldDB" id="A0A7W0BUW0"/>
<dbReference type="RefSeq" id="WP_181537077.1">
    <property type="nucleotide sequence ID" value="NZ_JACDUU010000003.1"/>
</dbReference>
<sequence length="412" mass="46524">MSVIKRLSGNFFALTFMQLGNFLLPLLTYPYLGVVLGAERFGLIMLAQAFIQYFILITDFGFNLSATRKISIHRDDAIKVNEIFSAVFIIKLCLLFISFISMVVIVFLVPRFKEFWYIYMLNFGVVIGNTLFPTWFFQGIEKMKYTTILNVTSKVLFTTFIFFFVKNKSDVYLVPLLNSLGVIIAGIIGFTTAIKQFSVRLIIPSKGLLVDQLKESAQYFLSRISVSAYTVTNTVLIGLFLGNKMAGYFVVAEKIANILSVGISTIVDAIYPYMSKNKDIQIFKKIFMFVMVAATVGCAIIFLLSDQIIILLFGKEFLFSSNIFKFMLVATYISVPSMLIGYPLLAAFGHANYANYSVVVASIIHVLLLFTTIPFIDIYVITYILIVTQLIVLGIRIYGVRVKINLSMKEQM</sequence>
<feature type="transmembrane region" description="Helical" evidence="6">
    <location>
        <begin position="224"/>
        <end position="243"/>
    </location>
</feature>
<feature type="transmembrane region" description="Helical" evidence="6">
    <location>
        <begin position="148"/>
        <end position="165"/>
    </location>
</feature>
<dbReference type="Pfam" id="PF01943">
    <property type="entry name" value="Polysacc_synt"/>
    <property type="match status" value="1"/>
</dbReference>
<evidence type="ECO:0000313" key="7">
    <source>
        <dbReference type="EMBL" id="MBA2871223.1"/>
    </source>
</evidence>
<feature type="transmembrane region" description="Helical" evidence="6">
    <location>
        <begin position="286"/>
        <end position="314"/>
    </location>
</feature>
<evidence type="ECO:0000256" key="6">
    <source>
        <dbReference type="SAM" id="Phobius"/>
    </source>
</evidence>
<feature type="transmembrane region" description="Helical" evidence="6">
    <location>
        <begin position="326"/>
        <end position="346"/>
    </location>
</feature>
<comment type="subcellular location">
    <subcellularLocation>
        <location evidence="1">Cell membrane</location>
        <topology evidence="1">Multi-pass membrane protein</topology>
    </subcellularLocation>
</comment>
<gene>
    <name evidence="7" type="ORF">HNQ85_001493</name>
</gene>
<feature type="transmembrane region" description="Helical" evidence="6">
    <location>
        <begin position="379"/>
        <end position="399"/>
    </location>
</feature>